<dbReference type="SUPFAM" id="SSF55729">
    <property type="entry name" value="Acyl-CoA N-acyltransferases (Nat)"/>
    <property type="match status" value="1"/>
</dbReference>
<name>A0A330LZV4_9GAMM</name>
<gene>
    <name evidence="2" type="ORF">SHEWBE_1870</name>
</gene>
<dbReference type="EMBL" id="LS483452">
    <property type="protein sequence ID" value="SQH75836.1"/>
    <property type="molecule type" value="Genomic_DNA"/>
</dbReference>
<reference evidence="3" key="1">
    <citation type="submission" date="2018-06" db="EMBL/GenBank/DDBJ databases">
        <authorList>
            <person name="Cea G.-C."/>
            <person name="William W."/>
        </authorList>
    </citation>
    <scope>NUCLEOTIDE SEQUENCE [LARGE SCALE GENOMIC DNA]</scope>
    <source>
        <strain evidence="3">DB21MT-2</strain>
    </source>
</reference>
<dbReference type="RefSeq" id="WP_112352222.1">
    <property type="nucleotide sequence ID" value="NZ_LS483452.1"/>
</dbReference>
<evidence type="ECO:0000259" key="1">
    <source>
        <dbReference type="PROSITE" id="PS51186"/>
    </source>
</evidence>
<dbReference type="InterPro" id="IPR000182">
    <property type="entry name" value="GNAT_dom"/>
</dbReference>
<evidence type="ECO:0000313" key="3">
    <source>
        <dbReference type="Proteomes" id="UP000250123"/>
    </source>
</evidence>
<dbReference type="Pfam" id="PF13508">
    <property type="entry name" value="Acetyltransf_7"/>
    <property type="match status" value="1"/>
</dbReference>
<dbReference type="KEGG" id="sbk:SHEWBE_1870"/>
<dbReference type="AlphaFoldDB" id="A0A330LZV4"/>
<dbReference type="Gene3D" id="3.40.630.30">
    <property type="match status" value="1"/>
</dbReference>
<protein>
    <recommendedName>
        <fullName evidence="1">N-acetyltransferase domain-containing protein</fullName>
    </recommendedName>
</protein>
<dbReference type="InterPro" id="IPR016181">
    <property type="entry name" value="Acyl_CoA_acyltransferase"/>
</dbReference>
<sequence length="177" mass="20535">MQLIWLDNLHRRGVYGFYRSYMPYTRISRKEQIALLINDDEHTYPADSDIKAEKISLLINDDEHTCPPDSYIKAEQILASLRLRPIGEFNLLNGMLVHPDHRGKGIGHQLMKRVADKLTAKETYLFSLPHLVGFYRKHGFSQDVQAPNDIQQIFNKYTNQGKDLVMMGYSKVNNQNL</sequence>
<accession>A0A330LZV4</accession>
<dbReference type="CDD" id="cd04301">
    <property type="entry name" value="NAT_SF"/>
    <property type="match status" value="1"/>
</dbReference>
<dbReference type="PROSITE" id="PS51186">
    <property type="entry name" value="GNAT"/>
    <property type="match status" value="1"/>
</dbReference>
<evidence type="ECO:0000313" key="2">
    <source>
        <dbReference type="EMBL" id="SQH75836.1"/>
    </source>
</evidence>
<dbReference type="OrthoDB" id="7845888at2"/>
<dbReference type="Proteomes" id="UP000250123">
    <property type="component" value="Chromosome SHEWBE"/>
</dbReference>
<proteinExistence type="predicted"/>
<feature type="domain" description="N-acetyltransferase" evidence="1">
    <location>
        <begin position="22"/>
        <end position="160"/>
    </location>
</feature>
<dbReference type="GO" id="GO:0016747">
    <property type="term" value="F:acyltransferase activity, transferring groups other than amino-acyl groups"/>
    <property type="evidence" value="ECO:0007669"/>
    <property type="project" value="InterPro"/>
</dbReference>
<organism evidence="2 3">
    <name type="scientific">Shewanella benthica</name>
    <dbReference type="NCBI Taxonomy" id="43661"/>
    <lineage>
        <taxon>Bacteria</taxon>
        <taxon>Pseudomonadati</taxon>
        <taxon>Pseudomonadota</taxon>
        <taxon>Gammaproteobacteria</taxon>
        <taxon>Alteromonadales</taxon>
        <taxon>Shewanellaceae</taxon>
        <taxon>Shewanella</taxon>
    </lineage>
</organism>